<feature type="region of interest" description="Disordered" evidence="1">
    <location>
        <begin position="1"/>
        <end position="30"/>
    </location>
</feature>
<protein>
    <submittedName>
        <fullName evidence="2">Uncharacterized protein</fullName>
    </submittedName>
</protein>
<comment type="caution">
    <text evidence="2">The sequence shown here is derived from an EMBL/GenBank/DDBJ whole genome shotgun (WGS) entry which is preliminary data.</text>
</comment>
<evidence type="ECO:0000313" key="3">
    <source>
        <dbReference type="Proteomes" id="UP000032309"/>
    </source>
</evidence>
<gene>
    <name evidence="2" type="ORF">BROSI_A2090</name>
</gene>
<reference evidence="3" key="1">
    <citation type="journal article" date="2015" name="Genome Announc.">
        <title>Draft Genome Sequence of an Anaerobic Ammonium-Oxidizing Bacterium, "Candidatus Brocadia sinica".</title>
        <authorList>
            <person name="Oshiki M."/>
            <person name="Shinyako-Hata K."/>
            <person name="Satoh H."/>
            <person name="Okabe S."/>
        </authorList>
    </citation>
    <scope>NUCLEOTIDE SEQUENCE [LARGE SCALE GENOMIC DNA]</scope>
    <source>
        <strain evidence="3">JPN1</strain>
    </source>
</reference>
<keyword evidence="3" id="KW-1185">Reference proteome</keyword>
<evidence type="ECO:0000313" key="2">
    <source>
        <dbReference type="EMBL" id="GAN33564.1"/>
    </source>
</evidence>
<dbReference type="Proteomes" id="UP000032309">
    <property type="component" value="Unassembled WGS sequence"/>
</dbReference>
<sequence length="30" mass="3316">MGKKLLVEREGTRRDTVFPGPSVPCEKGDL</sequence>
<name>A0ABQ0JXV1_9BACT</name>
<dbReference type="EMBL" id="BAFN01000001">
    <property type="protein sequence ID" value="GAN33564.1"/>
    <property type="molecule type" value="Genomic_DNA"/>
</dbReference>
<proteinExistence type="predicted"/>
<accession>A0ABQ0JXV1</accession>
<organism evidence="2 3">
    <name type="scientific">Candidatus Brocadia sinica JPN1</name>
    <dbReference type="NCBI Taxonomy" id="1197129"/>
    <lineage>
        <taxon>Bacteria</taxon>
        <taxon>Pseudomonadati</taxon>
        <taxon>Planctomycetota</taxon>
        <taxon>Candidatus Brocadiia</taxon>
        <taxon>Candidatus Brocadiales</taxon>
        <taxon>Candidatus Brocadiaceae</taxon>
        <taxon>Candidatus Brocadia</taxon>
    </lineage>
</organism>
<feature type="compositionally biased region" description="Basic and acidic residues" evidence="1">
    <location>
        <begin position="1"/>
        <end position="16"/>
    </location>
</feature>
<evidence type="ECO:0000256" key="1">
    <source>
        <dbReference type="SAM" id="MobiDB-lite"/>
    </source>
</evidence>